<feature type="compositionally biased region" description="Polar residues" evidence="2">
    <location>
        <begin position="650"/>
        <end position="665"/>
    </location>
</feature>
<dbReference type="SMART" id="SM00015">
    <property type="entry name" value="IQ"/>
    <property type="match status" value="3"/>
</dbReference>
<accession>A0AAV2ZYD2</accession>
<evidence type="ECO:0000256" key="1">
    <source>
        <dbReference type="ARBA" id="ARBA00022737"/>
    </source>
</evidence>
<feature type="compositionally biased region" description="Low complexity" evidence="2">
    <location>
        <begin position="493"/>
        <end position="511"/>
    </location>
</feature>
<dbReference type="EMBL" id="DYDO01000008">
    <property type="protein sequence ID" value="DBA19464.1"/>
    <property type="molecule type" value="Genomic_DNA"/>
</dbReference>
<feature type="region of interest" description="Disordered" evidence="2">
    <location>
        <begin position="365"/>
        <end position="396"/>
    </location>
</feature>
<proteinExistence type="predicted"/>
<protein>
    <recommendedName>
        <fullName evidence="5">IQ domain-containing protein E</fullName>
    </recommendedName>
</protein>
<evidence type="ECO:0008006" key="5">
    <source>
        <dbReference type="Google" id="ProtNLM"/>
    </source>
</evidence>
<feature type="region of interest" description="Disordered" evidence="2">
    <location>
        <begin position="563"/>
        <end position="606"/>
    </location>
</feature>
<feature type="region of interest" description="Disordered" evidence="2">
    <location>
        <begin position="619"/>
        <end position="735"/>
    </location>
</feature>
<feature type="compositionally biased region" description="Polar residues" evidence="2">
    <location>
        <begin position="1"/>
        <end position="11"/>
    </location>
</feature>
<reference evidence="3" key="1">
    <citation type="thesis" date="2020" institute="ProQuest LLC" country="789 East Eisenhower Parkway, Ann Arbor, MI, USA">
        <title>Comparative Genomics and Chromosome Evolution.</title>
        <authorList>
            <person name="Mudd A.B."/>
        </authorList>
    </citation>
    <scope>NUCLEOTIDE SEQUENCE</scope>
    <source>
        <strain evidence="3">1538</strain>
        <tissue evidence="3">Blood</tissue>
    </source>
</reference>
<feature type="region of interest" description="Disordered" evidence="2">
    <location>
        <begin position="1"/>
        <end position="79"/>
    </location>
</feature>
<feature type="compositionally biased region" description="Polar residues" evidence="2">
    <location>
        <begin position="695"/>
        <end position="705"/>
    </location>
</feature>
<name>A0AAV2ZYD2_PYXAD</name>
<dbReference type="AlphaFoldDB" id="A0AAV2ZYD2"/>
<evidence type="ECO:0000256" key="2">
    <source>
        <dbReference type="SAM" id="MobiDB-lite"/>
    </source>
</evidence>
<sequence>MSWLSSENGTEVENLEDTFHDDGLSAITYESDTEKKVKKKKASKPPRSQNSPYLSSAKLHPKKAQVWRSLKGTGHMHTENPMAKVPRQLWLASLKQGNSLTQPLKSDTDIGQAWVNPGASTPEYLKEALGMKKPKYSRSSSNGYIPGTPDFKEKEDMYDEILDLKKTIQANKSENDIMKTKLRRLEEENNRKDRQIEQLLDPSRSSEFTRSLVDKRSDNSLLVNNLKQKVLKLEKQCKEKDNALSKLQTELKTTNVEEMRIAMETYYEEIQRLQLLLAKAETQEKKPSAESGESVKRQKAMNMALLKLSKQVKELQEENKSLKGDLDRAMAQSPTSSRTKGYNEWSKQRLVRKILELEKKLELAEKSNSTTTDQGKSTHLGANTNTDEVDGPTPNLHEECERLRNILKKVKEDRTALQERLATKESDIRKLQQEKTDMEGMLQRLKDRKDEREEINRLNQKIKRLEAELEDEKREKEAALEAVKKAQSQLPVSRPSSARSTSSVTSRRGSTGSSGGREKQRQQEAAQVIQKNWRKYKSRKEENDDFEDGTVFLQAALRGHLARQKMLSPQSSTSRVKSPRTNSMSRQDSAASESKLLQEPSKEDEDHVTLLQSTFRAHLTRTNMLGQRSRTSEVKGRDSPIRKSPRETTRSPMSRKPSNQNSQFYLDSDSGEEVIEELASEEEDDEVTKRPPSRASLSKLQSGKAQQPIEEVQSDDSDDIIVSPSRPARRKDSDF</sequence>
<evidence type="ECO:0000313" key="4">
    <source>
        <dbReference type="Proteomes" id="UP001181693"/>
    </source>
</evidence>
<keyword evidence="4" id="KW-1185">Reference proteome</keyword>
<feature type="compositionally biased region" description="Basic and acidic residues" evidence="2">
    <location>
        <begin position="630"/>
        <end position="649"/>
    </location>
</feature>
<dbReference type="Pfam" id="PF00612">
    <property type="entry name" value="IQ"/>
    <property type="match status" value="2"/>
</dbReference>
<feature type="compositionally biased region" description="Acidic residues" evidence="2">
    <location>
        <begin position="669"/>
        <end position="686"/>
    </location>
</feature>
<dbReference type="Gene3D" id="1.20.5.190">
    <property type="match status" value="1"/>
</dbReference>
<evidence type="ECO:0000313" key="3">
    <source>
        <dbReference type="EMBL" id="DBA19464.1"/>
    </source>
</evidence>
<feature type="compositionally biased region" description="Polar residues" evidence="2">
    <location>
        <begin position="367"/>
        <end position="386"/>
    </location>
</feature>
<dbReference type="PANTHER" id="PTHR22590">
    <property type="entry name" value="MYOSIN MOTOR DOMAIN-CONTAINING PROTEIN"/>
    <property type="match status" value="1"/>
</dbReference>
<dbReference type="PROSITE" id="PS50096">
    <property type="entry name" value="IQ"/>
    <property type="match status" value="2"/>
</dbReference>
<feature type="region of interest" description="Disordered" evidence="2">
    <location>
        <begin position="480"/>
        <end position="528"/>
    </location>
</feature>
<keyword evidence="1" id="KW-0677">Repeat</keyword>
<comment type="caution">
    <text evidence="3">The sequence shown here is derived from an EMBL/GenBank/DDBJ whole genome shotgun (WGS) entry which is preliminary data.</text>
</comment>
<dbReference type="InterPro" id="IPR052318">
    <property type="entry name" value="CellDiv_DevSignal_Domain"/>
</dbReference>
<feature type="compositionally biased region" description="Polar residues" evidence="2">
    <location>
        <begin position="619"/>
        <end position="629"/>
    </location>
</feature>
<dbReference type="PANTHER" id="PTHR22590:SF3">
    <property type="entry name" value="IQ DOMAIN-CONTAINING PROTEIN E"/>
    <property type="match status" value="1"/>
</dbReference>
<dbReference type="InterPro" id="IPR000048">
    <property type="entry name" value="IQ_motif_EF-hand-BS"/>
</dbReference>
<gene>
    <name evidence="3" type="ORF">GDO54_015299</name>
</gene>
<dbReference type="Proteomes" id="UP001181693">
    <property type="component" value="Unassembled WGS sequence"/>
</dbReference>
<feature type="compositionally biased region" description="Polar residues" evidence="2">
    <location>
        <begin position="567"/>
        <end position="592"/>
    </location>
</feature>
<organism evidence="3 4">
    <name type="scientific">Pyxicephalus adspersus</name>
    <name type="common">African bullfrog</name>
    <dbReference type="NCBI Taxonomy" id="30357"/>
    <lineage>
        <taxon>Eukaryota</taxon>
        <taxon>Metazoa</taxon>
        <taxon>Chordata</taxon>
        <taxon>Craniata</taxon>
        <taxon>Vertebrata</taxon>
        <taxon>Euteleostomi</taxon>
        <taxon>Amphibia</taxon>
        <taxon>Batrachia</taxon>
        <taxon>Anura</taxon>
        <taxon>Neobatrachia</taxon>
        <taxon>Ranoidea</taxon>
        <taxon>Pyxicephalidae</taxon>
        <taxon>Pyxicephalinae</taxon>
        <taxon>Pyxicephalus</taxon>
    </lineage>
</organism>